<comment type="function">
    <text evidence="8">The phosphoenolpyruvate-dependent sugar phosphotransferase system (PTS), a major carbohydrate active -transport system, catalyzes the phosphorylation of incoming sugar substrates concomitant with their translocation across the cell membrane.</text>
</comment>
<reference evidence="11 12" key="2">
    <citation type="submission" date="2016-08" db="EMBL/GenBank/DDBJ databases">
        <title>Orenia metallireducens sp. nov. strain Z6, a Novel Metal-reducing Firmicute from the Deep Subsurface.</title>
        <authorList>
            <person name="Maxim B.I."/>
            <person name="Kenneth K."/>
            <person name="Flynn T.M."/>
            <person name="Oloughlin E.J."/>
            <person name="Locke R.A."/>
            <person name="Weber J.R."/>
            <person name="Egan S.M."/>
            <person name="Mackie R.I."/>
            <person name="Cann I.K."/>
        </authorList>
    </citation>
    <scope>NUCLEOTIDE SEQUENCE [LARGE SCALE GENOMIC DNA]</scope>
    <source>
        <strain evidence="11 12">Z6</strain>
    </source>
</reference>
<dbReference type="PANTHER" id="PTHR33989:SF4">
    <property type="entry name" value="PTS SYSTEM N,N'-DIACETYLCHITOBIOSE-SPECIFIC EIIC COMPONENT"/>
    <property type="match status" value="1"/>
</dbReference>
<evidence type="ECO:0000259" key="10">
    <source>
        <dbReference type="PROSITE" id="PS51105"/>
    </source>
</evidence>
<dbReference type="GO" id="GO:0009401">
    <property type="term" value="P:phosphoenolpyruvate-dependent sugar phosphotransferase system"/>
    <property type="evidence" value="ECO:0007669"/>
    <property type="project" value="InterPro"/>
</dbReference>
<dbReference type="InterPro" id="IPR003352">
    <property type="entry name" value="PTS_EIIC"/>
</dbReference>
<dbReference type="GO" id="GO:0008982">
    <property type="term" value="F:protein-N(PI)-phosphohistidine-sugar phosphotransferase activity"/>
    <property type="evidence" value="ECO:0007669"/>
    <property type="project" value="UniProtKB-UniRule"/>
</dbReference>
<feature type="transmembrane region" description="Helical" evidence="9">
    <location>
        <begin position="240"/>
        <end position="263"/>
    </location>
</feature>
<evidence type="ECO:0000313" key="11">
    <source>
        <dbReference type="EMBL" id="OCL25979.1"/>
    </source>
</evidence>
<dbReference type="InterPro" id="IPR004796">
    <property type="entry name" value="PTS_IIC_cello"/>
</dbReference>
<keyword evidence="6 9" id="KW-1133">Transmembrane helix</keyword>
<organism evidence="11 12">
    <name type="scientific">Orenia metallireducens</name>
    <dbReference type="NCBI Taxonomy" id="1413210"/>
    <lineage>
        <taxon>Bacteria</taxon>
        <taxon>Bacillati</taxon>
        <taxon>Bacillota</taxon>
        <taxon>Clostridia</taxon>
        <taxon>Halanaerobiales</taxon>
        <taxon>Halobacteroidaceae</taxon>
        <taxon>Orenia</taxon>
    </lineage>
</organism>
<dbReference type="EMBL" id="LWDV01000009">
    <property type="protein sequence ID" value="OCL25979.1"/>
    <property type="molecule type" value="Genomic_DNA"/>
</dbReference>
<evidence type="ECO:0000256" key="5">
    <source>
        <dbReference type="ARBA" id="ARBA00022692"/>
    </source>
</evidence>
<evidence type="ECO:0000256" key="8">
    <source>
        <dbReference type="PIRNR" id="PIRNR006351"/>
    </source>
</evidence>
<keyword evidence="4 8" id="KW-0762">Sugar transport</keyword>
<evidence type="ECO:0000256" key="3">
    <source>
        <dbReference type="ARBA" id="ARBA00022475"/>
    </source>
</evidence>
<dbReference type="OrthoDB" id="1641940at2"/>
<feature type="domain" description="PTS EIIC type-3" evidence="10">
    <location>
        <begin position="10"/>
        <end position="415"/>
    </location>
</feature>
<feature type="transmembrane region" description="Helical" evidence="9">
    <location>
        <begin position="82"/>
        <end position="104"/>
    </location>
</feature>
<evidence type="ECO:0000256" key="6">
    <source>
        <dbReference type="ARBA" id="ARBA00022989"/>
    </source>
</evidence>
<keyword evidence="12" id="KW-1185">Reference proteome</keyword>
<dbReference type="Pfam" id="PF02378">
    <property type="entry name" value="PTS_EIIC"/>
    <property type="match status" value="1"/>
</dbReference>
<feature type="transmembrane region" description="Helical" evidence="9">
    <location>
        <begin position="116"/>
        <end position="132"/>
    </location>
</feature>
<dbReference type="Proteomes" id="UP000093514">
    <property type="component" value="Unassembled WGS sequence"/>
</dbReference>
<feature type="transmembrane region" description="Helical" evidence="9">
    <location>
        <begin position="395"/>
        <end position="416"/>
    </location>
</feature>
<dbReference type="InterPro" id="IPR051088">
    <property type="entry name" value="PTS_Sugar-EIIC/EIIB"/>
</dbReference>
<feature type="transmembrane region" description="Helical" evidence="9">
    <location>
        <begin position="346"/>
        <end position="370"/>
    </location>
</feature>
<name>A0A1C0A6V2_9FIRM</name>
<feature type="transmembrane region" description="Helical" evidence="9">
    <location>
        <begin position="144"/>
        <end position="161"/>
    </location>
</feature>
<keyword evidence="7 8" id="KW-0472">Membrane</keyword>
<dbReference type="NCBIfam" id="TIGR00410">
    <property type="entry name" value="lacE"/>
    <property type="match status" value="1"/>
</dbReference>
<evidence type="ECO:0000256" key="4">
    <source>
        <dbReference type="ARBA" id="ARBA00022597"/>
    </source>
</evidence>
<reference evidence="12" key="1">
    <citation type="submission" date="2016-07" db="EMBL/GenBank/DDBJ databases">
        <authorList>
            <person name="Florea S."/>
            <person name="Webb J.S."/>
            <person name="Jaromczyk J."/>
            <person name="Schardl C.L."/>
        </authorList>
    </citation>
    <scope>NUCLEOTIDE SEQUENCE [LARGE SCALE GENOMIC DNA]</scope>
    <source>
        <strain evidence="12">Z6</strain>
    </source>
</reference>
<dbReference type="PANTHER" id="PTHR33989">
    <property type="match status" value="1"/>
</dbReference>
<feature type="transmembrane region" description="Helical" evidence="9">
    <location>
        <begin position="283"/>
        <end position="309"/>
    </location>
</feature>
<dbReference type="PIRSF" id="PIRSF006351">
    <property type="entry name" value="PTS_EIIC-Cellobiose"/>
    <property type="match status" value="1"/>
</dbReference>
<gene>
    <name evidence="11" type="ORF">U472_08095</name>
</gene>
<comment type="caution">
    <text evidence="11">The sequence shown here is derived from an EMBL/GenBank/DDBJ whole genome shotgun (WGS) entry which is preliminary data.</text>
</comment>
<feature type="transmembrane region" description="Helical" evidence="9">
    <location>
        <begin position="33"/>
        <end position="53"/>
    </location>
</feature>
<dbReference type="GO" id="GO:0005886">
    <property type="term" value="C:plasma membrane"/>
    <property type="evidence" value="ECO:0007669"/>
    <property type="project" value="UniProtKB-SubCell"/>
</dbReference>
<evidence type="ECO:0000313" key="12">
    <source>
        <dbReference type="Proteomes" id="UP000093514"/>
    </source>
</evidence>
<keyword evidence="3 8" id="KW-1003">Cell membrane</keyword>
<evidence type="ECO:0000256" key="2">
    <source>
        <dbReference type="ARBA" id="ARBA00022448"/>
    </source>
</evidence>
<dbReference type="RefSeq" id="WP_068717337.1">
    <property type="nucleotide sequence ID" value="NZ_LWDV01000009.1"/>
</dbReference>
<comment type="subcellular location">
    <subcellularLocation>
        <location evidence="1">Cell membrane</location>
        <topology evidence="1">Multi-pass membrane protein</topology>
    </subcellularLocation>
</comment>
<proteinExistence type="predicted"/>
<dbReference type="PROSITE" id="PS51105">
    <property type="entry name" value="PTS_EIIC_TYPE_3"/>
    <property type="match status" value="1"/>
</dbReference>
<evidence type="ECO:0000256" key="7">
    <source>
        <dbReference type="ARBA" id="ARBA00023136"/>
    </source>
</evidence>
<sequence length="429" mass="48844">MNFDKLFSCLQNYLVPFMIKTSNQRHIQAIKKGLVSTIPVTFIGSIVIILRYAPIKFNIAGSNSFFKFLLLWREWSEANNEAIMKLFKVTVGIYSVFLVLAISYNLAREYKLKEIIVTKVAIINFLIVSVEFDDNLFIIDNLNGQNLFTAIIVAILTVEIMRKLDNIEVKLNLKINIPPATIEVFTSLVPLLCSILFFYFLDFGTHRIIGISFPEIINIIFDSIVRIVDTPIGIFFFGMLMQLLWFTGIHGVTMVDAFLRPILEYNWMVNLNLYLAGQEMDKIFTIQFLNFYMLIGGAGTTLAYSFLCWSSSAQQLKKIGETNLISSLFNIDESLIFASPLVLNKILFIPFVFVQPIIGVLAYLIISYGIVQKSFIRVPWIIPAPLGALLSTLDWKAAILVIFLTLLSGGFYYPFFKKYENHLINKGQG</sequence>
<evidence type="ECO:0000256" key="9">
    <source>
        <dbReference type="SAM" id="Phobius"/>
    </source>
</evidence>
<keyword evidence="2 8" id="KW-0813">Transport</keyword>
<feature type="transmembrane region" description="Helical" evidence="9">
    <location>
        <begin position="182"/>
        <end position="201"/>
    </location>
</feature>
<accession>A0A1C0A6V2</accession>
<keyword evidence="5 9" id="KW-0812">Transmembrane</keyword>
<dbReference type="GO" id="GO:1902815">
    <property type="term" value="P:N,N'-diacetylchitobiose import"/>
    <property type="evidence" value="ECO:0007669"/>
    <property type="project" value="TreeGrafter"/>
</dbReference>
<evidence type="ECO:0000256" key="1">
    <source>
        <dbReference type="ARBA" id="ARBA00004651"/>
    </source>
</evidence>
<dbReference type="AlphaFoldDB" id="A0A1C0A6V2"/>
<protein>
    <recommendedName>
        <fullName evidence="8">Permease IIC component</fullName>
    </recommendedName>
</protein>
<dbReference type="InterPro" id="IPR004501">
    <property type="entry name" value="PTS_EIIC_3"/>
</dbReference>